<organism evidence="9 10">
    <name type="scientific">Jiangella ureilytica</name>
    <dbReference type="NCBI Taxonomy" id="2530374"/>
    <lineage>
        <taxon>Bacteria</taxon>
        <taxon>Bacillati</taxon>
        <taxon>Actinomycetota</taxon>
        <taxon>Actinomycetes</taxon>
        <taxon>Jiangellales</taxon>
        <taxon>Jiangellaceae</taxon>
        <taxon>Jiangella</taxon>
    </lineage>
</organism>
<dbReference type="PANTHER" id="PTHR42718">
    <property type="entry name" value="MAJOR FACILITATOR SUPERFAMILY MULTIDRUG TRANSPORTER MFSC"/>
    <property type="match status" value="1"/>
</dbReference>
<dbReference type="AlphaFoldDB" id="A0A4R4RQ17"/>
<feature type="transmembrane region" description="Helical" evidence="7">
    <location>
        <begin position="411"/>
        <end position="428"/>
    </location>
</feature>
<feature type="transmembrane region" description="Helical" evidence="7">
    <location>
        <begin position="310"/>
        <end position="331"/>
    </location>
</feature>
<evidence type="ECO:0000256" key="5">
    <source>
        <dbReference type="ARBA" id="ARBA00022989"/>
    </source>
</evidence>
<sequence>MTTSERGRPMPTARFRPTWLLILAASLPMFMAALDNLVVTSALPVLQREFDASIEDLQWFVNAYTLAFAGLILVAVALGDRFGRRRVFAIGLALFTVSSVLCALSVESWQLIAARAVQGASAAALMPLSLTLLSTSVAPRLRPLAIGVWSGVTGLGVALGPLVGGAVVEGLNWNAIFWLNVPIGVLSLPLVLAVLPESFGRRVRIDLVGVGLASGGLLAVVYGIVRAESVGWGSAPIVATLTAGVVLLALFVVWERRTPDPLLSLGLFRDRGFSAANVVGVLFSFGIFGAIFILIQFLQIVQGYSPLEAGVLTMPWTMAPMVVAPLAGLAVPRFGTRLPIVTGLVFVAAALTWIALVMTEDVGYDRLVVAFALAGVGMGLVIAPSATAVLATIRDEDNAKASGTNSALREVGVALGIAVLTAVFTGAGGQLTPSGYVDAAVVAVLAGAGVVGLGALAALALPHGRAARAGGSPAAVPEPVGAARR</sequence>
<dbReference type="InterPro" id="IPR036259">
    <property type="entry name" value="MFS_trans_sf"/>
</dbReference>
<dbReference type="PANTHER" id="PTHR42718:SF42">
    <property type="entry name" value="EXPORT PROTEIN"/>
    <property type="match status" value="1"/>
</dbReference>
<evidence type="ECO:0000259" key="8">
    <source>
        <dbReference type="PROSITE" id="PS50850"/>
    </source>
</evidence>
<dbReference type="InterPro" id="IPR011701">
    <property type="entry name" value="MFS"/>
</dbReference>
<protein>
    <submittedName>
        <fullName evidence="9">DHA2 family efflux MFS transporter permease subunit</fullName>
    </submittedName>
</protein>
<gene>
    <name evidence="9" type="ORF">E1212_10170</name>
</gene>
<evidence type="ECO:0000313" key="9">
    <source>
        <dbReference type="EMBL" id="TDC51968.1"/>
    </source>
</evidence>
<feature type="transmembrane region" description="Helical" evidence="7">
    <location>
        <begin position="338"/>
        <end position="356"/>
    </location>
</feature>
<reference evidence="9 10" key="1">
    <citation type="submission" date="2019-02" db="EMBL/GenBank/DDBJ databases">
        <title>Draft genome sequences of novel Actinobacteria.</title>
        <authorList>
            <person name="Sahin N."/>
            <person name="Ay H."/>
            <person name="Saygin H."/>
        </authorList>
    </citation>
    <scope>NUCLEOTIDE SEQUENCE [LARGE SCALE GENOMIC DNA]</scope>
    <source>
        <strain evidence="9 10">KC603</strain>
    </source>
</reference>
<feature type="transmembrane region" description="Helical" evidence="7">
    <location>
        <begin position="440"/>
        <end position="461"/>
    </location>
</feature>
<keyword evidence="10" id="KW-1185">Reference proteome</keyword>
<comment type="subcellular location">
    <subcellularLocation>
        <location evidence="1">Cell membrane</location>
        <topology evidence="1">Multi-pass membrane protein</topology>
    </subcellularLocation>
</comment>
<feature type="transmembrane region" description="Helical" evidence="7">
    <location>
        <begin position="59"/>
        <end position="78"/>
    </location>
</feature>
<evidence type="ECO:0000256" key="1">
    <source>
        <dbReference type="ARBA" id="ARBA00004651"/>
    </source>
</evidence>
<evidence type="ECO:0000256" key="3">
    <source>
        <dbReference type="ARBA" id="ARBA00022475"/>
    </source>
</evidence>
<keyword evidence="4 7" id="KW-0812">Transmembrane</keyword>
<accession>A0A4R4RQ17</accession>
<dbReference type="NCBIfam" id="TIGR00711">
    <property type="entry name" value="efflux_EmrB"/>
    <property type="match status" value="1"/>
</dbReference>
<feature type="transmembrane region" description="Helical" evidence="7">
    <location>
        <begin position="87"/>
        <end position="106"/>
    </location>
</feature>
<dbReference type="EMBL" id="SMKL01000018">
    <property type="protein sequence ID" value="TDC51968.1"/>
    <property type="molecule type" value="Genomic_DNA"/>
</dbReference>
<feature type="transmembrane region" description="Helical" evidence="7">
    <location>
        <begin position="20"/>
        <end position="39"/>
    </location>
</feature>
<evidence type="ECO:0000256" key="2">
    <source>
        <dbReference type="ARBA" id="ARBA00022448"/>
    </source>
</evidence>
<feature type="transmembrane region" description="Helical" evidence="7">
    <location>
        <begin position="144"/>
        <end position="163"/>
    </location>
</feature>
<evidence type="ECO:0000256" key="6">
    <source>
        <dbReference type="ARBA" id="ARBA00023136"/>
    </source>
</evidence>
<dbReference type="GO" id="GO:0022857">
    <property type="term" value="F:transmembrane transporter activity"/>
    <property type="evidence" value="ECO:0007669"/>
    <property type="project" value="InterPro"/>
</dbReference>
<dbReference type="CDD" id="cd17321">
    <property type="entry name" value="MFS_MMR_MDR_like"/>
    <property type="match status" value="1"/>
</dbReference>
<dbReference type="Gene3D" id="1.20.1720.10">
    <property type="entry name" value="Multidrug resistance protein D"/>
    <property type="match status" value="1"/>
</dbReference>
<dbReference type="Proteomes" id="UP000295621">
    <property type="component" value="Unassembled WGS sequence"/>
</dbReference>
<keyword evidence="5 7" id="KW-1133">Transmembrane helix</keyword>
<dbReference type="InterPro" id="IPR020846">
    <property type="entry name" value="MFS_dom"/>
</dbReference>
<dbReference type="PROSITE" id="PS50850">
    <property type="entry name" value="MFS"/>
    <property type="match status" value="1"/>
</dbReference>
<evidence type="ECO:0000313" key="10">
    <source>
        <dbReference type="Proteomes" id="UP000295621"/>
    </source>
</evidence>
<feature type="transmembrane region" description="Helical" evidence="7">
    <location>
        <begin position="207"/>
        <end position="225"/>
    </location>
</feature>
<evidence type="ECO:0000256" key="4">
    <source>
        <dbReference type="ARBA" id="ARBA00022692"/>
    </source>
</evidence>
<feature type="transmembrane region" description="Helical" evidence="7">
    <location>
        <begin position="112"/>
        <end position="132"/>
    </location>
</feature>
<keyword evidence="2" id="KW-0813">Transport</keyword>
<dbReference type="GO" id="GO:0005886">
    <property type="term" value="C:plasma membrane"/>
    <property type="evidence" value="ECO:0007669"/>
    <property type="project" value="UniProtKB-SubCell"/>
</dbReference>
<keyword evidence="3" id="KW-1003">Cell membrane</keyword>
<keyword evidence="6 7" id="KW-0472">Membrane</keyword>
<dbReference type="PRINTS" id="PR01036">
    <property type="entry name" value="TCRTETB"/>
</dbReference>
<feature type="transmembrane region" description="Helical" evidence="7">
    <location>
        <begin position="231"/>
        <end position="254"/>
    </location>
</feature>
<feature type="domain" description="Major facilitator superfamily (MFS) profile" evidence="8">
    <location>
        <begin position="21"/>
        <end position="466"/>
    </location>
</feature>
<dbReference type="Gene3D" id="1.20.1250.20">
    <property type="entry name" value="MFS general substrate transporter like domains"/>
    <property type="match status" value="1"/>
</dbReference>
<dbReference type="InterPro" id="IPR004638">
    <property type="entry name" value="EmrB-like"/>
</dbReference>
<comment type="caution">
    <text evidence="9">The sequence shown here is derived from an EMBL/GenBank/DDBJ whole genome shotgun (WGS) entry which is preliminary data.</text>
</comment>
<feature type="transmembrane region" description="Helical" evidence="7">
    <location>
        <begin position="368"/>
        <end position="391"/>
    </location>
</feature>
<proteinExistence type="predicted"/>
<feature type="transmembrane region" description="Helical" evidence="7">
    <location>
        <begin position="175"/>
        <end position="195"/>
    </location>
</feature>
<feature type="transmembrane region" description="Helical" evidence="7">
    <location>
        <begin position="275"/>
        <end position="298"/>
    </location>
</feature>
<name>A0A4R4RQ17_9ACTN</name>
<dbReference type="Pfam" id="PF07690">
    <property type="entry name" value="MFS_1"/>
    <property type="match status" value="2"/>
</dbReference>
<dbReference type="SUPFAM" id="SSF103473">
    <property type="entry name" value="MFS general substrate transporter"/>
    <property type="match status" value="2"/>
</dbReference>
<evidence type="ECO:0000256" key="7">
    <source>
        <dbReference type="SAM" id="Phobius"/>
    </source>
</evidence>
<dbReference type="OrthoDB" id="7375466at2"/>